<reference evidence="1" key="1">
    <citation type="submission" date="2022-09" db="EMBL/GenBank/DDBJ databases">
        <title>Taxonomy of Curtobacterium flaccumfaciens.</title>
        <authorList>
            <person name="Osdaghi E."/>
            <person name="Taghavi S.M."/>
            <person name="Hamidizade M."/>
            <person name="Abachi H."/>
            <person name="Fazliarab A."/>
            <person name="Baeyen S."/>
            <person name="Portier P."/>
            <person name="Van Vaerenbergh J."/>
            <person name="Jacques M.-A."/>
        </authorList>
    </citation>
    <scope>NUCLEOTIDE SEQUENCE</scope>
    <source>
        <strain evidence="1">AGQB46</strain>
    </source>
</reference>
<dbReference type="AlphaFoldDB" id="A0A9Q9P4W2"/>
<accession>A0A9Q9P4W2</accession>
<sequence length="235" mass="24626">MTAAPRTRTVIVVALTVLFFVVIGVAAFARTGGTSAGERQVGSCTVRIAPQPGSVTACAGQDLGGVDLGTQDLRLADLHGADLRGADLRQAVLFGADLRDADLRGADLHGVDLYSADLTGADLRQTDLSGANLVGADISNARLDGVDLTSAKIEGLTVRGTPMELVDRRLRSPDGERIAVRIDLDLPRGVTSRSCVDRLLHAKVGVTEVRCRMSTDAREGRLDQRATITVSGPTG</sequence>
<proteinExistence type="predicted"/>
<dbReference type="SUPFAM" id="SSF141571">
    <property type="entry name" value="Pentapeptide repeat-like"/>
    <property type="match status" value="1"/>
</dbReference>
<dbReference type="KEGG" id="cpoi:OE229_10225"/>
<dbReference type="Proteomes" id="UP001062223">
    <property type="component" value="Chromosome"/>
</dbReference>
<dbReference type="Gene3D" id="2.160.20.80">
    <property type="entry name" value="E3 ubiquitin-protein ligase SopA"/>
    <property type="match status" value="1"/>
</dbReference>
<organism evidence="1 2">
    <name type="scientific">Curtobacterium poinsettiae</name>
    <dbReference type="NCBI Taxonomy" id="159612"/>
    <lineage>
        <taxon>Bacteria</taxon>
        <taxon>Bacillati</taxon>
        <taxon>Actinomycetota</taxon>
        <taxon>Actinomycetes</taxon>
        <taxon>Micrococcales</taxon>
        <taxon>Microbacteriaceae</taxon>
        <taxon>Curtobacterium</taxon>
    </lineage>
</organism>
<evidence type="ECO:0000313" key="1">
    <source>
        <dbReference type="EMBL" id="UYC79528.1"/>
    </source>
</evidence>
<dbReference type="EMBL" id="CP106879">
    <property type="protein sequence ID" value="UYC79528.1"/>
    <property type="molecule type" value="Genomic_DNA"/>
</dbReference>
<dbReference type="PANTHER" id="PTHR14136">
    <property type="entry name" value="BTB_POZ DOMAIN-CONTAINING PROTEIN KCTD9"/>
    <property type="match status" value="1"/>
</dbReference>
<dbReference type="Pfam" id="PF00805">
    <property type="entry name" value="Pentapeptide"/>
    <property type="match status" value="2"/>
</dbReference>
<protein>
    <submittedName>
        <fullName evidence="1">Pentapeptide repeat-containing protein</fullName>
    </submittedName>
</protein>
<name>A0A9Q9P4W2_9MICO</name>
<dbReference type="RefSeq" id="WP_262137838.1">
    <property type="nucleotide sequence ID" value="NZ_CP106879.1"/>
</dbReference>
<dbReference type="InterPro" id="IPR051082">
    <property type="entry name" value="Pentapeptide-BTB/POZ_domain"/>
</dbReference>
<gene>
    <name evidence="1" type="ORF">OE229_10225</name>
</gene>
<dbReference type="InterPro" id="IPR001646">
    <property type="entry name" value="5peptide_repeat"/>
</dbReference>
<evidence type="ECO:0000313" key="2">
    <source>
        <dbReference type="Proteomes" id="UP001062223"/>
    </source>
</evidence>
<dbReference type="PANTHER" id="PTHR14136:SF17">
    <property type="entry name" value="BTB_POZ DOMAIN-CONTAINING PROTEIN KCTD9"/>
    <property type="match status" value="1"/>
</dbReference>